<dbReference type="InterPro" id="IPR021671">
    <property type="entry name" value="PD(D/E)XK_Endonuc"/>
</dbReference>
<proteinExistence type="predicted"/>
<protein>
    <recommendedName>
        <fullName evidence="1">PD(D/E)XK endonuclease domain-containing protein</fullName>
    </recommendedName>
</protein>
<organism evidence="2 3">
    <name type="scientific">Candidatus Thiomargarita nelsonii</name>
    <dbReference type="NCBI Taxonomy" id="1003181"/>
    <lineage>
        <taxon>Bacteria</taxon>
        <taxon>Pseudomonadati</taxon>
        <taxon>Pseudomonadota</taxon>
        <taxon>Gammaproteobacteria</taxon>
        <taxon>Thiotrichales</taxon>
        <taxon>Thiotrichaceae</taxon>
        <taxon>Thiomargarita</taxon>
    </lineage>
</organism>
<sequence>MDKRRVEGYNPKKIGEKTEAKIISCLIDNDKVVLIPFGDNQRYDLVIDEDGVFQRIQCKTGRLKDGAISFQTCSSSYHRNGKRHSYRGEIDYFGVYCPENRKCYLVPVEEVGTTFAKIRVMPAANGQEKNINWATDYEMPDSSL</sequence>
<dbReference type="AlphaFoldDB" id="A0A0A6PEP2"/>
<feature type="domain" description="PD(D/E)XK endonuclease" evidence="1">
    <location>
        <begin position="9"/>
        <end position="139"/>
    </location>
</feature>
<keyword evidence="3" id="KW-1185">Reference proteome</keyword>
<dbReference type="Pfam" id="PF11645">
    <property type="entry name" value="PDDEXK_5"/>
    <property type="match status" value="1"/>
</dbReference>
<evidence type="ECO:0000313" key="2">
    <source>
        <dbReference type="EMBL" id="KHD09225.1"/>
    </source>
</evidence>
<dbReference type="Gene3D" id="3.40.1350.10">
    <property type="match status" value="1"/>
</dbReference>
<dbReference type="GO" id="GO:0003676">
    <property type="term" value="F:nucleic acid binding"/>
    <property type="evidence" value="ECO:0007669"/>
    <property type="project" value="InterPro"/>
</dbReference>
<name>A0A0A6PEP2_9GAMM</name>
<dbReference type="InterPro" id="IPR011856">
    <property type="entry name" value="tRNA_endonuc-like_dom_sf"/>
</dbReference>
<accession>A0A0A6PEP2</accession>
<reference evidence="2 3" key="1">
    <citation type="journal article" date="2016" name="Front. Microbiol.">
        <title>Single-Cell (Meta-)Genomics of a Dimorphic Candidatus Thiomargarita nelsonii Reveals Genomic Plasticity.</title>
        <authorList>
            <person name="Flood B.E."/>
            <person name="Fliss P."/>
            <person name="Jones D.S."/>
            <person name="Dick G.J."/>
            <person name="Jain S."/>
            <person name="Kaster A.K."/>
            <person name="Winkel M."/>
            <person name="Mussmann M."/>
            <person name="Bailey J."/>
        </authorList>
    </citation>
    <scope>NUCLEOTIDE SEQUENCE [LARGE SCALE GENOMIC DNA]</scope>
    <source>
        <strain evidence="2">Hydrate Ridge</strain>
    </source>
</reference>
<comment type="caution">
    <text evidence="2">The sequence shown here is derived from an EMBL/GenBank/DDBJ whole genome shotgun (WGS) entry which is preliminary data.</text>
</comment>
<gene>
    <name evidence="2" type="ORF">PN36_08725</name>
</gene>
<evidence type="ECO:0000313" key="3">
    <source>
        <dbReference type="Proteomes" id="UP000030428"/>
    </source>
</evidence>
<dbReference type="EMBL" id="JSZA02000026">
    <property type="protein sequence ID" value="KHD09225.1"/>
    <property type="molecule type" value="Genomic_DNA"/>
</dbReference>
<dbReference type="Proteomes" id="UP000030428">
    <property type="component" value="Unassembled WGS sequence"/>
</dbReference>
<evidence type="ECO:0000259" key="1">
    <source>
        <dbReference type="Pfam" id="PF11645"/>
    </source>
</evidence>